<feature type="chain" id="PRO_5038021051" evidence="2">
    <location>
        <begin position="23"/>
        <end position="209"/>
    </location>
</feature>
<evidence type="ECO:0000256" key="1">
    <source>
        <dbReference type="ARBA" id="ARBA00022729"/>
    </source>
</evidence>
<name>A0A975ES95_9RHOB</name>
<evidence type="ECO:0000313" key="3">
    <source>
        <dbReference type="EMBL" id="QTN37305.1"/>
    </source>
</evidence>
<dbReference type="Gene3D" id="2.50.20.10">
    <property type="entry name" value="Lipoprotein localisation LolA/LolB/LppX"/>
    <property type="match status" value="1"/>
</dbReference>
<evidence type="ECO:0000256" key="2">
    <source>
        <dbReference type="SAM" id="SignalP"/>
    </source>
</evidence>
<organism evidence="3 4">
    <name type="scientific">Cognatishimia activa</name>
    <dbReference type="NCBI Taxonomy" id="1715691"/>
    <lineage>
        <taxon>Bacteria</taxon>
        <taxon>Pseudomonadati</taxon>
        <taxon>Pseudomonadota</taxon>
        <taxon>Alphaproteobacteria</taxon>
        <taxon>Rhodobacterales</taxon>
        <taxon>Paracoccaceae</taxon>
        <taxon>Cognatishimia</taxon>
    </lineage>
</organism>
<dbReference type="SUPFAM" id="SSF89392">
    <property type="entry name" value="Prokaryotic lipoproteins and lipoprotein localization factors"/>
    <property type="match status" value="1"/>
</dbReference>
<dbReference type="InterPro" id="IPR029046">
    <property type="entry name" value="LolA/LolB/LppX"/>
</dbReference>
<sequence>MKRRSLILAASLLAALPLASLAQEGEQRELSLEELSAYLNDLGSVETSFTQVNWDNSISTGLLWLKRPGRIRLEYDEPDAGLMMAFGGSLAIFDKKSNQPPERYPVRRTPLWLLLERNVDLTDQKMVVGHGFDGSHTYVEAMDPKRPEYGSIQLRFTSNPTTLKGWVTFDAHGGNTMVALDDFNEDVEIDNQMFNISKMIGELVPEENR</sequence>
<dbReference type="KEGG" id="cact:HZ995_07360"/>
<dbReference type="CDD" id="cd16325">
    <property type="entry name" value="LolA"/>
    <property type="match status" value="1"/>
</dbReference>
<dbReference type="EMBL" id="CP060010">
    <property type="protein sequence ID" value="QTN37305.1"/>
    <property type="molecule type" value="Genomic_DNA"/>
</dbReference>
<dbReference type="AlphaFoldDB" id="A0A975ES95"/>
<protein>
    <submittedName>
        <fullName evidence="3">Outer membrane lipoprotein carrier protein LolA</fullName>
    </submittedName>
</protein>
<proteinExistence type="predicted"/>
<dbReference type="Pfam" id="PF03548">
    <property type="entry name" value="LolA"/>
    <property type="match status" value="1"/>
</dbReference>
<dbReference type="RefSeq" id="WP_209358013.1">
    <property type="nucleotide sequence ID" value="NZ_CP060010.1"/>
</dbReference>
<dbReference type="InterPro" id="IPR004564">
    <property type="entry name" value="OM_lipoprot_carrier_LolA-like"/>
</dbReference>
<reference evidence="3" key="1">
    <citation type="submission" date="2020-07" db="EMBL/GenBank/DDBJ databases">
        <title>Genome sequences of bacteria associated with the marine, planktonic diatom Thalassiosira profunda strain ECT2AJA-044.</title>
        <authorList>
            <person name="Gargas C.B."/>
            <person name="Roberts W.R."/>
            <person name="Alverson A.J."/>
        </authorList>
    </citation>
    <scope>NUCLEOTIDE SEQUENCE</scope>
    <source>
        <strain evidence="3">ECT2AJA-044</strain>
    </source>
</reference>
<accession>A0A975ES95</accession>
<gene>
    <name evidence="3" type="ORF">HZ995_07360</name>
</gene>
<dbReference type="PANTHER" id="PTHR35869:SF1">
    <property type="entry name" value="OUTER-MEMBRANE LIPOPROTEIN CARRIER PROTEIN"/>
    <property type="match status" value="1"/>
</dbReference>
<keyword evidence="3" id="KW-0449">Lipoprotein</keyword>
<evidence type="ECO:0000313" key="4">
    <source>
        <dbReference type="Proteomes" id="UP000665026"/>
    </source>
</evidence>
<dbReference type="PANTHER" id="PTHR35869">
    <property type="entry name" value="OUTER-MEMBRANE LIPOPROTEIN CARRIER PROTEIN"/>
    <property type="match status" value="1"/>
</dbReference>
<dbReference type="Proteomes" id="UP000665026">
    <property type="component" value="Chromosome"/>
</dbReference>
<feature type="signal peptide" evidence="2">
    <location>
        <begin position="1"/>
        <end position="22"/>
    </location>
</feature>
<keyword evidence="1 2" id="KW-0732">Signal</keyword>